<evidence type="ECO:0000313" key="10">
    <source>
        <dbReference type="EMBL" id="EJW91270.1"/>
    </source>
</evidence>
<proteinExistence type="predicted"/>
<sequence length="102" mass="11155">MNTILLQAAAQQQGGGLQMIIMLVVMVVIFYFFMIRPQNKKQKEIMNFRNSLSAGQEVVTIGGIYGTIKSVNEADNTVVLEIATGVKITVAKEGINAIPQKK</sequence>
<evidence type="ECO:0000256" key="2">
    <source>
        <dbReference type="ARBA" id="ARBA00022448"/>
    </source>
</evidence>
<gene>
    <name evidence="10" type="ORF">EVA_20628</name>
</gene>
<dbReference type="PANTHER" id="PTHR33909">
    <property type="entry name" value="SEC TRANSLOCON ACCESSORY COMPLEX SUBUNIT YAJC"/>
    <property type="match status" value="1"/>
</dbReference>
<evidence type="ECO:0000256" key="7">
    <source>
        <dbReference type="ARBA" id="ARBA00023010"/>
    </source>
</evidence>
<dbReference type="AlphaFoldDB" id="J9BUM3"/>
<evidence type="ECO:0000256" key="6">
    <source>
        <dbReference type="ARBA" id="ARBA00022989"/>
    </source>
</evidence>
<comment type="subcellular location">
    <subcellularLocation>
        <location evidence="1">Cell membrane</location>
        <topology evidence="1">Single-pass membrane protein</topology>
    </subcellularLocation>
</comment>
<dbReference type="GO" id="GO:0005886">
    <property type="term" value="C:plasma membrane"/>
    <property type="evidence" value="ECO:0007669"/>
    <property type="project" value="UniProtKB-SubCell"/>
</dbReference>
<keyword evidence="4 9" id="KW-0812">Transmembrane</keyword>
<evidence type="ECO:0000256" key="3">
    <source>
        <dbReference type="ARBA" id="ARBA00022475"/>
    </source>
</evidence>
<dbReference type="GO" id="GO:0015031">
    <property type="term" value="P:protein transport"/>
    <property type="evidence" value="ECO:0007669"/>
    <property type="project" value="UniProtKB-KW"/>
</dbReference>
<name>J9BUM3_9ZZZZ</name>
<evidence type="ECO:0000256" key="8">
    <source>
        <dbReference type="ARBA" id="ARBA00023136"/>
    </source>
</evidence>
<evidence type="ECO:0000256" key="5">
    <source>
        <dbReference type="ARBA" id="ARBA00022927"/>
    </source>
</evidence>
<keyword evidence="6 9" id="KW-1133">Transmembrane helix</keyword>
<evidence type="ECO:0000256" key="4">
    <source>
        <dbReference type="ARBA" id="ARBA00022692"/>
    </source>
</evidence>
<organism evidence="10">
    <name type="scientific">gut metagenome</name>
    <dbReference type="NCBI Taxonomy" id="749906"/>
    <lineage>
        <taxon>unclassified sequences</taxon>
        <taxon>metagenomes</taxon>
        <taxon>organismal metagenomes</taxon>
    </lineage>
</organism>
<protein>
    <submittedName>
        <fullName evidence="10">YajC</fullName>
    </submittedName>
</protein>
<dbReference type="EMBL" id="AMCI01008288">
    <property type="protein sequence ID" value="EJW91270.1"/>
    <property type="molecule type" value="Genomic_DNA"/>
</dbReference>
<evidence type="ECO:0000256" key="1">
    <source>
        <dbReference type="ARBA" id="ARBA00004162"/>
    </source>
</evidence>
<dbReference type="SMART" id="SM01323">
    <property type="entry name" value="YajC"/>
    <property type="match status" value="1"/>
</dbReference>
<keyword evidence="2" id="KW-0813">Transport</keyword>
<dbReference type="PRINTS" id="PR01853">
    <property type="entry name" value="YAJCTRNLCASE"/>
</dbReference>
<accession>J9BUM3</accession>
<feature type="transmembrane region" description="Helical" evidence="9">
    <location>
        <begin position="15"/>
        <end position="34"/>
    </location>
</feature>
<keyword evidence="8 9" id="KW-0472">Membrane</keyword>
<dbReference type="NCBIfam" id="TIGR00739">
    <property type="entry name" value="yajC"/>
    <property type="match status" value="1"/>
</dbReference>
<keyword evidence="3" id="KW-1003">Cell membrane</keyword>
<comment type="caution">
    <text evidence="10">The sequence shown here is derived from an EMBL/GenBank/DDBJ whole genome shotgun (WGS) entry which is preliminary data.</text>
</comment>
<dbReference type="Pfam" id="PF02699">
    <property type="entry name" value="YajC"/>
    <property type="match status" value="1"/>
</dbReference>
<reference evidence="10" key="1">
    <citation type="journal article" date="2012" name="PLoS ONE">
        <title>Gene sets for utilization of primary and secondary nutrition supplies in the distal gut of endangered iberian lynx.</title>
        <authorList>
            <person name="Alcaide M."/>
            <person name="Messina E."/>
            <person name="Richter M."/>
            <person name="Bargiela R."/>
            <person name="Peplies J."/>
            <person name="Huws S.A."/>
            <person name="Newbold C.J."/>
            <person name="Golyshin P.N."/>
            <person name="Simon M.A."/>
            <person name="Lopez G."/>
            <person name="Yakimov M.M."/>
            <person name="Ferrer M."/>
        </authorList>
    </citation>
    <scope>NUCLEOTIDE SEQUENCE</scope>
</reference>
<keyword evidence="7" id="KW-0811">Translocation</keyword>
<keyword evidence="5" id="KW-0653">Protein transport</keyword>
<evidence type="ECO:0000256" key="9">
    <source>
        <dbReference type="SAM" id="Phobius"/>
    </source>
</evidence>
<dbReference type="PANTHER" id="PTHR33909:SF1">
    <property type="entry name" value="SEC TRANSLOCON ACCESSORY COMPLEX SUBUNIT YAJC"/>
    <property type="match status" value="1"/>
</dbReference>
<dbReference type="InterPro" id="IPR003849">
    <property type="entry name" value="Preprotein_translocase_YajC"/>
</dbReference>